<feature type="transmembrane region" description="Helical" evidence="6">
    <location>
        <begin position="154"/>
        <end position="174"/>
    </location>
</feature>
<evidence type="ECO:0000256" key="1">
    <source>
        <dbReference type="ARBA" id="ARBA00004141"/>
    </source>
</evidence>
<keyword evidence="5 6" id="KW-0472">Membrane</keyword>
<dbReference type="GO" id="GO:0022857">
    <property type="term" value="F:transmembrane transporter activity"/>
    <property type="evidence" value="ECO:0007669"/>
    <property type="project" value="InterPro"/>
</dbReference>
<feature type="transmembrane region" description="Helical" evidence="6">
    <location>
        <begin position="104"/>
        <end position="125"/>
    </location>
</feature>
<keyword evidence="7" id="KW-1185">Reference proteome</keyword>
<dbReference type="SUPFAM" id="SSF103473">
    <property type="entry name" value="MFS general substrate transporter"/>
    <property type="match status" value="1"/>
</dbReference>
<protein>
    <submittedName>
        <fullName evidence="8">MFS domain-containing protein</fullName>
    </submittedName>
</protein>
<keyword evidence="2" id="KW-0813">Transport</keyword>
<name>A0A7E4W2D7_PANRE</name>
<evidence type="ECO:0000256" key="2">
    <source>
        <dbReference type="ARBA" id="ARBA00022448"/>
    </source>
</evidence>
<keyword evidence="4 6" id="KW-1133">Transmembrane helix</keyword>
<dbReference type="Pfam" id="PF07690">
    <property type="entry name" value="MFS_1"/>
    <property type="match status" value="1"/>
</dbReference>
<feature type="transmembrane region" description="Helical" evidence="6">
    <location>
        <begin position="275"/>
        <end position="297"/>
    </location>
</feature>
<feature type="transmembrane region" description="Helical" evidence="6">
    <location>
        <begin position="20"/>
        <end position="39"/>
    </location>
</feature>
<keyword evidence="3 6" id="KW-0812">Transmembrane</keyword>
<dbReference type="CDD" id="cd17353">
    <property type="entry name" value="MFS_OFA_like"/>
    <property type="match status" value="1"/>
</dbReference>
<evidence type="ECO:0000256" key="5">
    <source>
        <dbReference type="ARBA" id="ARBA00023136"/>
    </source>
</evidence>
<feature type="transmembrane region" description="Helical" evidence="6">
    <location>
        <begin position="430"/>
        <end position="454"/>
    </location>
</feature>
<dbReference type="InterPro" id="IPR036259">
    <property type="entry name" value="MFS_trans_sf"/>
</dbReference>
<evidence type="ECO:0000313" key="8">
    <source>
        <dbReference type="WBParaSite" id="Pan_g563.t1"/>
    </source>
</evidence>
<dbReference type="GO" id="GO:0016020">
    <property type="term" value="C:membrane"/>
    <property type="evidence" value="ECO:0007669"/>
    <property type="project" value="UniProtKB-SubCell"/>
</dbReference>
<feature type="transmembrane region" description="Helical" evidence="6">
    <location>
        <begin position="70"/>
        <end position="92"/>
    </location>
</feature>
<dbReference type="Gene3D" id="1.20.1250.20">
    <property type="entry name" value="MFS general substrate transporter like domains"/>
    <property type="match status" value="2"/>
</dbReference>
<dbReference type="InterPro" id="IPR011701">
    <property type="entry name" value="MFS"/>
</dbReference>
<feature type="transmembrane region" description="Helical" evidence="6">
    <location>
        <begin position="367"/>
        <end position="390"/>
    </location>
</feature>
<dbReference type="Proteomes" id="UP000492821">
    <property type="component" value="Unassembled WGS sequence"/>
</dbReference>
<organism evidence="7 8">
    <name type="scientific">Panagrellus redivivus</name>
    <name type="common">Microworm</name>
    <dbReference type="NCBI Taxonomy" id="6233"/>
    <lineage>
        <taxon>Eukaryota</taxon>
        <taxon>Metazoa</taxon>
        <taxon>Ecdysozoa</taxon>
        <taxon>Nematoda</taxon>
        <taxon>Chromadorea</taxon>
        <taxon>Rhabditida</taxon>
        <taxon>Tylenchina</taxon>
        <taxon>Panagrolaimomorpha</taxon>
        <taxon>Panagrolaimoidea</taxon>
        <taxon>Panagrolaimidae</taxon>
        <taxon>Panagrellus</taxon>
    </lineage>
</organism>
<dbReference type="InterPro" id="IPR052983">
    <property type="entry name" value="MFS_Riboflavin_Transporter"/>
</dbReference>
<reference evidence="8" key="2">
    <citation type="submission" date="2020-10" db="UniProtKB">
        <authorList>
            <consortium name="WormBaseParasite"/>
        </authorList>
    </citation>
    <scope>IDENTIFICATION</scope>
</reference>
<feature type="transmembrane region" description="Helical" evidence="6">
    <location>
        <begin position="402"/>
        <end position="424"/>
    </location>
</feature>
<evidence type="ECO:0000256" key="4">
    <source>
        <dbReference type="ARBA" id="ARBA00022989"/>
    </source>
</evidence>
<sequence>MASYMQNRTSGHVTIEQLMWIPTLQGCFPFAMLVGGFLSSKLEPRAATFIGCSCMTGSVFLSSITIRSGLALFLLSYGVLFGLGQGIAYVVAVSSVINWAPHRVGLFSGLVAGAFGVSAAIFTPIQTRLINPENYVAVNGYFSEPELLDRVPNVFLTLGGIYAIMQLIGLVFICDPPSELQSELDDPTNPHYIRRCLSDSFVVDPNWRWLGTPRSCQQNDGTMTVTQRRVKNPRRTDGDLALLIESDAEFYKCDNDDKKADDGDMTLRQVLRSSTFYALFVTLFCCSFYGNLYYNLYKTFSNTFIDDDMFMAVAFSVGTVANAAGRIGWGIVADKFSFQLALTSAVAMATILLFTMPLTPYGGKPMYFIWLILLFINIAANQTLFITAAVKCFGSKHKALNYGTLILSTTISGILLSAVCQTLLGVIGYTWMFIAAGCIALIAFVVSILTRFTAQGRAISIRKRAVKKRLNFIATNIKKLRSLGKTGPVTVEDEEYHMAQLSDVKKEVLS</sequence>
<feature type="transmembrane region" description="Helical" evidence="6">
    <location>
        <begin position="336"/>
        <end position="355"/>
    </location>
</feature>
<dbReference type="PANTHER" id="PTHR43385">
    <property type="entry name" value="RIBOFLAVIN TRANSPORTER RIBJ"/>
    <property type="match status" value="1"/>
</dbReference>
<dbReference type="WBParaSite" id="Pan_g563.t1">
    <property type="protein sequence ID" value="Pan_g563.t1"/>
    <property type="gene ID" value="Pan_g563"/>
</dbReference>
<evidence type="ECO:0000256" key="6">
    <source>
        <dbReference type="SAM" id="Phobius"/>
    </source>
</evidence>
<feature type="transmembrane region" description="Helical" evidence="6">
    <location>
        <begin position="46"/>
        <end position="64"/>
    </location>
</feature>
<comment type="subcellular location">
    <subcellularLocation>
        <location evidence="1">Membrane</location>
        <topology evidence="1">Multi-pass membrane protein</topology>
    </subcellularLocation>
</comment>
<proteinExistence type="predicted"/>
<reference evidence="7" key="1">
    <citation type="journal article" date="2013" name="Genetics">
        <title>The draft genome and transcriptome of Panagrellus redivivus are shaped by the harsh demands of a free-living lifestyle.</title>
        <authorList>
            <person name="Srinivasan J."/>
            <person name="Dillman A.R."/>
            <person name="Macchietto M.G."/>
            <person name="Heikkinen L."/>
            <person name="Lakso M."/>
            <person name="Fracchia K.M."/>
            <person name="Antoshechkin I."/>
            <person name="Mortazavi A."/>
            <person name="Wong G."/>
            <person name="Sternberg P.W."/>
        </authorList>
    </citation>
    <scope>NUCLEOTIDE SEQUENCE [LARGE SCALE GENOMIC DNA]</scope>
    <source>
        <strain evidence="7">MT8872</strain>
    </source>
</reference>
<dbReference type="AlphaFoldDB" id="A0A7E4W2D7"/>
<feature type="transmembrane region" description="Helical" evidence="6">
    <location>
        <begin position="309"/>
        <end position="329"/>
    </location>
</feature>
<dbReference type="PANTHER" id="PTHR43385:SF1">
    <property type="entry name" value="RIBOFLAVIN TRANSPORTER RIBJ"/>
    <property type="match status" value="1"/>
</dbReference>
<evidence type="ECO:0000313" key="7">
    <source>
        <dbReference type="Proteomes" id="UP000492821"/>
    </source>
</evidence>
<accession>A0A7E4W2D7</accession>
<evidence type="ECO:0000256" key="3">
    <source>
        <dbReference type="ARBA" id="ARBA00022692"/>
    </source>
</evidence>